<dbReference type="InterPro" id="IPR006336">
    <property type="entry name" value="GCS2"/>
</dbReference>
<evidence type="ECO:0000313" key="1">
    <source>
        <dbReference type="EMBL" id="RJX43663.1"/>
    </source>
</evidence>
<evidence type="ECO:0000313" key="2">
    <source>
        <dbReference type="Proteomes" id="UP000276588"/>
    </source>
</evidence>
<gene>
    <name evidence="1" type="ORF">DM826_05270</name>
</gene>
<dbReference type="Proteomes" id="UP000276588">
    <property type="component" value="Unassembled WGS sequence"/>
</dbReference>
<protein>
    <submittedName>
        <fullName evidence="1">Uncharacterized protein</fullName>
    </submittedName>
</protein>
<dbReference type="RefSeq" id="WP_120102253.1">
    <property type="nucleotide sequence ID" value="NZ_QKNY01000007.1"/>
</dbReference>
<dbReference type="PANTHER" id="PTHR36510">
    <property type="entry name" value="GLUTAMATE--CYSTEINE LIGASE 2-RELATED"/>
    <property type="match status" value="1"/>
</dbReference>
<dbReference type="InterPro" id="IPR050141">
    <property type="entry name" value="GCL_type2/YbdK_subfam"/>
</dbReference>
<organism evidence="1 2">
    <name type="scientific">Halonotius aquaticus</name>
    <dbReference type="NCBI Taxonomy" id="2216978"/>
    <lineage>
        <taxon>Archaea</taxon>
        <taxon>Methanobacteriati</taxon>
        <taxon>Methanobacteriota</taxon>
        <taxon>Stenosarchaea group</taxon>
        <taxon>Halobacteria</taxon>
        <taxon>Halobacteriales</taxon>
        <taxon>Haloferacaceae</taxon>
        <taxon>Halonotius</taxon>
    </lineage>
</organism>
<dbReference type="SUPFAM" id="SSF55931">
    <property type="entry name" value="Glutamine synthetase/guanido kinase"/>
    <property type="match status" value="1"/>
</dbReference>
<dbReference type="InterPro" id="IPR014746">
    <property type="entry name" value="Gln_synth/guanido_kin_cat_dom"/>
</dbReference>
<name>A0A3A6PNA0_9EURY</name>
<dbReference type="Pfam" id="PF04107">
    <property type="entry name" value="GCS2"/>
    <property type="match status" value="1"/>
</dbReference>
<dbReference type="GO" id="GO:0016879">
    <property type="term" value="F:ligase activity, forming carbon-nitrogen bonds"/>
    <property type="evidence" value="ECO:0007669"/>
    <property type="project" value="TreeGrafter"/>
</dbReference>
<dbReference type="EMBL" id="QKNY01000007">
    <property type="protein sequence ID" value="RJX43663.1"/>
    <property type="molecule type" value="Genomic_DNA"/>
</dbReference>
<proteinExistence type="predicted"/>
<dbReference type="PANTHER" id="PTHR36510:SF3">
    <property type="entry name" value="CONSERVED PROTEIN"/>
    <property type="match status" value="1"/>
</dbReference>
<reference evidence="1 2" key="1">
    <citation type="submission" date="2018-06" db="EMBL/GenBank/DDBJ databases">
        <title>Halonotius sp. F13-13 a new haloarchaeeon isolated from a solar saltern from Isla Cristina, Huelva, Spain.</title>
        <authorList>
            <person name="Duran-Viseras A."/>
            <person name="Sanchez-Porro C."/>
            <person name="Ventosa A."/>
        </authorList>
    </citation>
    <scope>NUCLEOTIDE SEQUENCE [LARGE SCALE GENOMIC DNA]</scope>
    <source>
        <strain evidence="1 2">F13-13</strain>
    </source>
</reference>
<comment type="caution">
    <text evidence="1">The sequence shown here is derived from an EMBL/GenBank/DDBJ whole genome shotgun (WGS) entry which is preliminary data.</text>
</comment>
<dbReference type="AlphaFoldDB" id="A0A3A6PNA0"/>
<accession>A0A3A6PNA0</accession>
<dbReference type="OrthoDB" id="194541at2157"/>
<keyword evidence="2" id="KW-1185">Reference proteome</keyword>
<sequence>MDDRAMVRQALAADTRETFDRRVDEQAAALRAAIHDGDFDGEGFAVGLEVECYAVDDDGKLTTVPETLFATSGRTREIGRHNIELNSTPQPFDPAGLTAQATELRTAIDDIRDEAAAGDADHQIILDGMWTIPPIEGSQAYLGAVSEDDGLVIAENMQPKPRYQAIDNALIEQAGGTIPLSVPGTDASFPTILVESLTTSIQPHLQIPAAAAFPAYFNAAIRTLGPVVALATNSPFLPADLYTAVDDPEELIETTPHELRVPVFEGTVNSAGYQKAGCPADIDTPTDIIDRVVDDWTCGPFLHEWEHTTRDDPYWEFQHKYGTYWRWVRGIVGDDASTQTGESSASEGTLRIEYRPLPTQPTVEDTLALHWLVVGLLRGLVAADHPLTTLQWDAAETSFYDAVDNGLDAELHWVTADGEKTTDHDVIYSEVFTLAERGLREQGLSDTEAADRIAPIRARWEQQMTPSQWKKTQVADALSDGASLAAAITEMQTTYNRLSHQHDSFATW</sequence>
<dbReference type="Gene3D" id="3.30.590.20">
    <property type="match status" value="1"/>
</dbReference>